<sequence>MKQLDIPVEGGTLRALRFGDGERIIVAAHGITASAMGFGAVARALPDGWSLISLDLRGRGESNALPGPFGINQHARDICAVAAAVGAGKVVLTGQSMGAYAALRAAVTQPELFERVVLIDGGLPLPVPPGLDPDVVLEATVGPAVARLSQTFPTEESYVDFFKVHPALADSWSDDIEAYVRYDIAGEPGAFRSKVNPVAVRQDGRDLFLEAASYGEDLMRLQIPALLLYAPRGMLGQEGGLMAQPVVEHWAATAPLLSVELVPDSNHYTILMTDAAAAILAERLTSAGG</sequence>
<keyword evidence="3" id="KW-1185">Reference proteome</keyword>
<accession>A0A8J3VKY3</accession>
<dbReference type="Pfam" id="PF12697">
    <property type="entry name" value="Abhydrolase_6"/>
    <property type="match status" value="1"/>
</dbReference>
<dbReference type="GO" id="GO:0016020">
    <property type="term" value="C:membrane"/>
    <property type="evidence" value="ECO:0007669"/>
    <property type="project" value="TreeGrafter"/>
</dbReference>
<dbReference type="GO" id="GO:0003824">
    <property type="term" value="F:catalytic activity"/>
    <property type="evidence" value="ECO:0007669"/>
    <property type="project" value="UniProtKB-ARBA"/>
</dbReference>
<name>A0A8J3VKY3_9ACTN</name>
<organism evidence="2 3">
    <name type="scientific">Rhizocola hellebori</name>
    <dbReference type="NCBI Taxonomy" id="1392758"/>
    <lineage>
        <taxon>Bacteria</taxon>
        <taxon>Bacillati</taxon>
        <taxon>Actinomycetota</taxon>
        <taxon>Actinomycetes</taxon>
        <taxon>Micromonosporales</taxon>
        <taxon>Micromonosporaceae</taxon>
        <taxon>Rhizocola</taxon>
    </lineage>
</organism>
<dbReference type="SUPFAM" id="SSF53474">
    <property type="entry name" value="alpha/beta-Hydrolases"/>
    <property type="match status" value="1"/>
</dbReference>
<reference evidence="2" key="1">
    <citation type="submission" date="2021-01" db="EMBL/GenBank/DDBJ databases">
        <title>Whole genome shotgun sequence of Rhizocola hellebori NBRC 109834.</title>
        <authorList>
            <person name="Komaki H."/>
            <person name="Tamura T."/>
        </authorList>
    </citation>
    <scope>NUCLEOTIDE SEQUENCE</scope>
    <source>
        <strain evidence="2">NBRC 109834</strain>
    </source>
</reference>
<dbReference type="Proteomes" id="UP000612899">
    <property type="component" value="Unassembled WGS sequence"/>
</dbReference>
<protein>
    <recommendedName>
        <fullName evidence="1">AB hydrolase-1 domain-containing protein</fullName>
    </recommendedName>
</protein>
<dbReference type="Gene3D" id="3.40.50.1820">
    <property type="entry name" value="alpha/beta hydrolase"/>
    <property type="match status" value="1"/>
</dbReference>
<comment type="caution">
    <text evidence="2">The sequence shown here is derived from an EMBL/GenBank/DDBJ whole genome shotgun (WGS) entry which is preliminary data.</text>
</comment>
<gene>
    <name evidence="2" type="ORF">Rhe02_75580</name>
</gene>
<dbReference type="RefSeq" id="WP_203913222.1">
    <property type="nucleotide sequence ID" value="NZ_BONY01000069.1"/>
</dbReference>
<dbReference type="PANTHER" id="PTHR43798">
    <property type="entry name" value="MONOACYLGLYCEROL LIPASE"/>
    <property type="match status" value="1"/>
</dbReference>
<evidence type="ECO:0000313" key="2">
    <source>
        <dbReference type="EMBL" id="GIH09491.1"/>
    </source>
</evidence>
<proteinExistence type="predicted"/>
<feature type="domain" description="AB hydrolase-1" evidence="1">
    <location>
        <begin position="25"/>
        <end position="278"/>
    </location>
</feature>
<dbReference type="InterPro" id="IPR000073">
    <property type="entry name" value="AB_hydrolase_1"/>
</dbReference>
<dbReference type="AlphaFoldDB" id="A0A8J3VKY3"/>
<evidence type="ECO:0000313" key="3">
    <source>
        <dbReference type="Proteomes" id="UP000612899"/>
    </source>
</evidence>
<dbReference type="EMBL" id="BONY01000069">
    <property type="protein sequence ID" value="GIH09491.1"/>
    <property type="molecule type" value="Genomic_DNA"/>
</dbReference>
<evidence type="ECO:0000259" key="1">
    <source>
        <dbReference type="Pfam" id="PF12697"/>
    </source>
</evidence>
<dbReference type="InterPro" id="IPR050266">
    <property type="entry name" value="AB_hydrolase_sf"/>
</dbReference>
<dbReference type="PANTHER" id="PTHR43798:SF33">
    <property type="entry name" value="HYDROLASE, PUTATIVE (AFU_ORTHOLOGUE AFUA_2G14860)-RELATED"/>
    <property type="match status" value="1"/>
</dbReference>
<dbReference type="InterPro" id="IPR029058">
    <property type="entry name" value="AB_hydrolase_fold"/>
</dbReference>